<evidence type="ECO:0000256" key="5">
    <source>
        <dbReference type="SAM" id="MobiDB-lite"/>
    </source>
</evidence>
<protein>
    <recommendedName>
        <fullName evidence="4">Alpha-galactosidase</fullName>
        <ecNumber evidence="4">3.2.1.22</ecNumber>
    </recommendedName>
    <alternativeName>
        <fullName evidence="4">Melibiase</fullName>
    </alternativeName>
</protein>
<evidence type="ECO:0000256" key="4">
    <source>
        <dbReference type="RuleBase" id="RU361168"/>
    </source>
</evidence>
<organism evidence="8 9">
    <name type="scientific">Mucilaginibacter gotjawali</name>
    <dbReference type="NCBI Taxonomy" id="1550579"/>
    <lineage>
        <taxon>Bacteria</taxon>
        <taxon>Pseudomonadati</taxon>
        <taxon>Bacteroidota</taxon>
        <taxon>Sphingobacteriia</taxon>
        <taxon>Sphingobacteriales</taxon>
        <taxon>Sphingobacteriaceae</taxon>
        <taxon>Mucilaginibacter</taxon>
    </lineage>
</organism>
<evidence type="ECO:0000256" key="6">
    <source>
        <dbReference type="SAM" id="Phobius"/>
    </source>
</evidence>
<dbReference type="GO" id="GO:0016020">
    <property type="term" value="C:membrane"/>
    <property type="evidence" value="ECO:0007669"/>
    <property type="project" value="InterPro"/>
</dbReference>
<dbReference type="InterPro" id="IPR013785">
    <property type="entry name" value="Aldolase_TIM"/>
</dbReference>
<keyword evidence="3 4" id="KW-0326">Glycosidase</keyword>
<dbReference type="SUPFAM" id="SSF49785">
    <property type="entry name" value="Galactose-binding domain-like"/>
    <property type="match status" value="1"/>
</dbReference>
<dbReference type="EC" id="3.2.1.22" evidence="4"/>
<evidence type="ECO:0000256" key="1">
    <source>
        <dbReference type="ARBA" id="ARBA00009743"/>
    </source>
</evidence>
<dbReference type="InterPro" id="IPR015919">
    <property type="entry name" value="Cadherin-like_sf"/>
</dbReference>
<comment type="similarity">
    <text evidence="1 4">Belongs to the glycosyl hydrolase 27 family.</text>
</comment>
<feature type="transmembrane region" description="Helical" evidence="6">
    <location>
        <begin position="60"/>
        <end position="79"/>
    </location>
</feature>
<proteinExistence type="inferred from homology"/>
<dbReference type="Pfam" id="PF16499">
    <property type="entry name" value="Melibiase_2"/>
    <property type="match status" value="1"/>
</dbReference>
<dbReference type="KEGG" id="mgot:MgSA37_00733"/>
<dbReference type="PANTHER" id="PTHR11452">
    <property type="entry name" value="ALPHA-GALACTOSIDASE/ALPHA-N-ACETYLGALACTOSAMINIDASE"/>
    <property type="match status" value="1"/>
</dbReference>
<reference evidence="8 9" key="1">
    <citation type="submission" date="2015-12" db="EMBL/GenBank/DDBJ databases">
        <title>Genome sequence of Mucilaginibacter gotjawali.</title>
        <authorList>
            <person name="Lee J.S."/>
            <person name="Lee K.C."/>
            <person name="Kim K.K."/>
            <person name="Lee B.W."/>
        </authorList>
    </citation>
    <scope>NUCLEOTIDE SEQUENCE [LARGE SCALE GENOMIC DNA]</scope>
    <source>
        <strain evidence="8 9">SA3-7</strain>
    </source>
</reference>
<accession>A0A110B0N1</accession>
<evidence type="ECO:0000256" key="3">
    <source>
        <dbReference type="ARBA" id="ARBA00023295"/>
    </source>
</evidence>
<dbReference type="AlphaFoldDB" id="A0A110B0N1"/>
<dbReference type="Gene3D" id="2.60.120.260">
    <property type="entry name" value="Galactose-binding domain-like"/>
    <property type="match status" value="1"/>
</dbReference>
<dbReference type="Pfam" id="PF13364">
    <property type="entry name" value="BetaGal_ABD2"/>
    <property type="match status" value="1"/>
</dbReference>
<dbReference type="InterPro" id="IPR013783">
    <property type="entry name" value="Ig-like_fold"/>
</dbReference>
<dbReference type="EMBL" id="AP017313">
    <property type="protein sequence ID" value="BAU52571.1"/>
    <property type="molecule type" value="Genomic_DNA"/>
</dbReference>
<evidence type="ECO:0000256" key="2">
    <source>
        <dbReference type="ARBA" id="ARBA00022801"/>
    </source>
</evidence>
<feature type="region of interest" description="Disordered" evidence="5">
    <location>
        <begin position="1"/>
        <end position="23"/>
    </location>
</feature>
<evidence type="ECO:0000313" key="8">
    <source>
        <dbReference type="EMBL" id="BAU52571.1"/>
    </source>
</evidence>
<dbReference type="Proteomes" id="UP000218263">
    <property type="component" value="Chromosome"/>
</dbReference>
<keyword evidence="2 4" id="KW-0378">Hydrolase</keyword>
<dbReference type="SUPFAM" id="SSF49313">
    <property type="entry name" value="Cadherin-like"/>
    <property type="match status" value="1"/>
</dbReference>
<dbReference type="Gene3D" id="2.60.40.10">
    <property type="entry name" value="Immunoglobulins"/>
    <property type="match status" value="1"/>
</dbReference>
<feature type="domain" description="Beta-galactosidase jelly roll" evidence="7">
    <location>
        <begin position="91"/>
        <end position="214"/>
    </location>
</feature>
<dbReference type="InterPro" id="IPR008979">
    <property type="entry name" value="Galactose-bd-like_sf"/>
</dbReference>
<evidence type="ECO:0000313" key="9">
    <source>
        <dbReference type="Proteomes" id="UP000218263"/>
    </source>
</evidence>
<dbReference type="InterPro" id="IPR002241">
    <property type="entry name" value="Glyco_hydro_27"/>
</dbReference>
<evidence type="ECO:0000259" key="7">
    <source>
        <dbReference type="Pfam" id="PF13364"/>
    </source>
</evidence>
<dbReference type="RefSeq" id="WP_096349882.1">
    <property type="nucleotide sequence ID" value="NZ_AP017313.1"/>
</dbReference>
<dbReference type="InterPro" id="IPR017853">
    <property type="entry name" value="GH"/>
</dbReference>
<dbReference type="Gene3D" id="3.20.20.70">
    <property type="entry name" value="Aldolase class I"/>
    <property type="match status" value="1"/>
</dbReference>
<gene>
    <name evidence="8" type="primary">agaA_1</name>
    <name evidence="8" type="ORF">MgSA37_00733</name>
</gene>
<dbReference type="PANTHER" id="PTHR11452:SF75">
    <property type="entry name" value="ALPHA-GALACTOSIDASE MEL1"/>
    <property type="match status" value="1"/>
</dbReference>
<dbReference type="Pfam" id="PF05345">
    <property type="entry name" value="He_PIG"/>
    <property type="match status" value="1"/>
</dbReference>
<keyword evidence="6" id="KW-0472">Membrane</keyword>
<sequence>MKNLFSVTHPCPSQEGNPEHGAINNNHKSIGLCDSPLERGGGVCLTDVPFWWRFRPAIKILMVIFLAATLVTGAAAQGISIEHGWQFAKGDSSQWSSPAYNDLNWKHIDVSKPWEEQGYPQYDGFGWYRLHFVLPSSIKEKAFLKDSIRINLGVVDDNDEVYLNGKLIGKYGGLAGDIKTSQYGPRSYTIATSNPAILWDKENVLAVRIFDTGGDGGLYGNNHSINMLSLMDNVSINTNGDFYFGDNNSLSKSISLSTGSNYVYKGKLTFKVTDPENDSVRSLMSTDIQFSAGKPFNYAIYVAKLPKRSYRLTYTFVEEKSHDVMVKTEGTPYVLTPDPGAKPRINGPDVYGARPGNPFLYLIPATGKQPLSYSATGLPGGLKLDERTGIICGTVTQKGDYPVVFTVHNRLGTKTKKFTIKIGDVIGLTPALGWNSWNAFGLTVNDQKARVAAKTMTDKLSAHGWSYVNLDDGWEAPQRLASGEITPNQKFPDMKGLTDYVHSLGLKMGIYSSPGPRTCGGYLGSWQHEDQDAKTYGDWGIDYLKYDWCSYGEIAPAHPSLDEFKNPTR</sequence>
<dbReference type="OrthoDB" id="9807519at2"/>
<dbReference type="CDD" id="cd14792">
    <property type="entry name" value="GH27"/>
    <property type="match status" value="1"/>
</dbReference>
<keyword evidence="9" id="KW-1185">Reference proteome</keyword>
<dbReference type="GO" id="GO:0005975">
    <property type="term" value="P:carbohydrate metabolic process"/>
    <property type="evidence" value="ECO:0007669"/>
    <property type="project" value="InterPro"/>
</dbReference>
<keyword evidence="4" id="KW-1015">Disulfide bond</keyword>
<name>A0A110B0N1_9SPHI</name>
<dbReference type="GO" id="GO:0004557">
    <property type="term" value="F:alpha-galactosidase activity"/>
    <property type="evidence" value="ECO:0007669"/>
    <property type="project" value="UniProtKB-EC"/>
</dbReference>
<dbReference type="InterPro" id="IPR025300">
    <property type="entry name" value="BetaGal_jelly_roll_dom"/>
</dbReference>
<comment type="catalytic activity">
    <reaction evidence="4">
        <text>Hydrolysis of terminal, non-reducing alpha-D-galactose residues in alpha-D-galactosides, including galactose oligosaccharides, galactomannans and galactolipids.</text>
        <dbReference type="EC" id="3.2.1.22"/>
    </reaction>
</comment>
<dbReference type="PRINTS" id="PR00740">
    <property type="entry name" value="GLHYDRLASE27"/>
</dbReference>
<keyword evidence="6" id="KW-0812">Transmembrane</keyword>
<keyword evidence="6" id="KW-1133">Transmembrane helix</keyword>
<dbReference type="SUPFAM" id="SSF51445">
    <property type="entry name" value="(Trans)glycosidases"/>
    <property type="match status" value="1"/>
</dbReference>
<dbReference type="GO" id="GO:0005509">
    <property type="term" value="F:calcium ion binding"/>
    <property type="evidence" value="ECO:0007669"/>
    <property type="project" value="InterPro"/>
</dbReference>